<dbReference type="EMBL" id="DWYG01000136">
    <property type="protein sequence ID" value="HJB42443.1"/>
    <property type="molecule type" value="Genomic_DNA"/>
</dbReference>
<evidence type="ECO:0000313" key="3">
    <source>
        <dbReference type="EMBL" id="HJB42443.1"/>
    </source>
</evidence>
<dbReference type="CDD" id="cd00093">
    <property type="entry name" value="HTH_XRE"/>
    <property type="match status" value="1"/>
</dbReference>
<dbReference type="Pfam" id="PF01381">
    <property type="entry name" value="HTH_3"/>
    <property type="match status" value="1"/>
</dbReference>
<proteinExistence type="predicted"/>
<dbReference type="PANTHER" id="PTHR46558">
    <property type="entry name" value="TRACRIPTIONAL REGULATORY PROTEIN-RELATED-RELATED"/>
    <property type="match status" value="1"/>
</dbReference>
<dbReference type="InterPro" id="IPR001387">
    <property type="entry name" value="Cro/C1-type_HTH"/>
</dbReference>
<dbReference type="InterPro" id="IPR010982">
    <property type="entry name" value="Lambda_DNA-bd_dom_sf"/>
</dbReference>
<sequence>MSQLQIGANIAARRRARGLTQEQLAARLGVSAPAVSKWETNSSYPDITLLCPLARALGCRVDELLQFTPALTEAEAIDHLNEILHTALTGDLTAAEAALTALVQEYPDCAALQYQAAIGWSAFQVFFPTADAEARARWQRSAVELWQALHAGPDPALAQYAANQLASHAIAAGELDEAERYLQELPEQVVDASLNRYQLQLKRGDPDAARATLQKRLYAVVSQSITLLSALDSPAVLPEPERRLVLADAFRQMAATFGLLDSSGLLRVEPLLALGRVEDAAAALEEYVAVLTGPLPQPNPALFAPTLPMRDGAMSDDPDLGALRRMLRRQLLEEPAYAALRENPRAMAALERLGS</sequence>
<dbReference type="PROSITE" id="PS50943">
    <property type="entry name" value="HTH_CROC1"/>
    <property type="match status" value="1"/>
</dbReference>
<name>A0A9D2M8U8_9FIRM</name>
<protein>
    <submittedName>
        <fullName evidence="3">Helix-turn-helix domain-containing protein</fullName>
    </submittedName>
</protein>
<accession>A0A9D2M8U8</accession>
<comment type="caution">
    <text evidence="3">The sequence shown here is derived from an EMBL/GenBank/DDBJ whole genome shotgun (WGS) entry which is preliminary data.</text>
</comment>
<organism evidence="3 4">
    <name type="scientific">Candidatus Gemmiger avicola</name>
    <dbReference type="NCBI Taxonomy" id="2838605"/>
    <lineage>
        <taxon>Bacteria</taxon>
        <taxon>Bacillati</taxon>
        <taxon>Bacillota</taxon>
        <taxon>Clostridia</taxon>
        <taxon>Eubacteriales</taxon>
        <taxon>Gemmiger</taxon>
    </lineage>
</organism>
<keyword evidence="1" id="KW-0238">DNA-binding</keyword>
<dbReference type="SUPFAM" id="SSF47413">
    <property type="entry name" value="lambda repressor-like DNA-binding domains"/>
    <property type="match status" value="1"/>
</dbReference>
<dbReference type="GO" id="GO:0003677">
    <property type="term" value="F:DNA binding"/>
    <property type="evidence" value="ECO:0007669"/>
    <property type="project" value="UniProtKB-KW"/>
</dbReference>
<reference evidence="3" key="2">
    <citation type="submission" date="2021-04" db="EMBL/GenBank/DDBJ databases">
        <authorList>
            <person name="Gilroy R."/>
        </authorList>
    </citation>
    <scope>NUCLEOTIDE SEQUENCE</scope>
    <source>
        <strain evidence="3">ChiBcec8-13705</strain>
    </source>
</reference>
<dbReference type="Proteomes" id="UP000886803">
    <property type="component" value="Unassembled WGS sequence"/>
</dbReference>
<dbReference type="AlphaFoldDB" id="A0A9D2M8U8"/>
<gene>
    <name evidence="3" type="ORF">H9945_08090</name>
</gene>
<dbReference type="SMART" id="SM00530">
    <property type="entry name" value="HTH_XRE"/>
    <property type="match status" value="1"/>
</dbReference>
<dbReference type="Gene3D" id="1.10.260.40">
    <property type="entry name" value="lambda repressor-like DNA-binding domains"/>
    <property type="match status" value="1"/>
</dbReference>
<evidence type="ECO:0000256" key="1">
    <source>
        <dbReference type="ARBA" id="ARBA00023125"/>
    </source>
</evidence>
<evidence type="ECO:0000259" key="2">
    <source>
        <dbReference type="PROSITE" id="PS50943"/>
    </source>
</evidence>
<evidence type="ECO:0000313" key="4">
    <source>
        <dbReference type="Proteomes" id="UP000886803"/>
    </source>
</evidence>
<dbReference type="PANTHER" id="PTHR46558:SF11">
    <property type="entry name" value="HTH-TYPE TRANSCRIPTIONAL REGULATOR XRE"/>
    <property type="match status" value="1"/>
</dbReference>
<reference evidence="3" key="1">
    <citation type="journal article" date="2021" name="PeerJ">
        <title>Extensive microbial diversity within the chicken gut microbiome revealed by metagenomics and culture.</title>
        <authorList>
            <person name="Gilroy R."/>
            <person name="Ravi A."/>
            <person name="Getino M."/>
            <person name="Pursley I."/>
            <person name="Horton D.L."/>
            <person name="Alikhan N.F."/>
            <person name="Baker D."/>
            <person name="Gharbi K."/>
            <person name="Hall N."/>
            <person name="Watson M."/>
            <person name="Adriaenssens E.M."/>
            <person name="Foster-Nyarko E."/>
            <person name="Jarju S."/>
            <person name="Secka A."/>
            <person name="Antonio M."/>
            <person name="Oren A."/>
            <person name="Chaudhuri R.R."/>
            <person name="La Ragione R."/>
            <person name="Hildebrand F."/>
            <person name="Pallen M.J."/>
        </authorList>
    </citation>
    <scope>NUCLEOTIDE SEQUENCE</scope>
    <source>
        <strain evidence="3">ChiBcec8-13705</strain>
    </source>
</reference>
<feature type="domain" description="HTH cro/C1-type" evidence="2">
    <location>
        <begin position="10"/>
        <end position="64"/>
    </location>
</feature>